<keyword evidence="6" id="KW-0560">Oxidoreductase</keyword>
<evidence type="ECO:0000256" key="5">
    <source>
        <dbReference type="ARBA" id="ARBA00022989"/>
    </source>
</evidence>
<accession>V9IDW4</accession>
<evidence type="ECO:0000256" key="7">
    <source>
        <dbReference type="ARBA" id="ARBA00023098"/>
    </source>
</evidence>
<dbReference type="PRINTS" id="PR00081">
    <property type="entry name" value="GDHRDH"/>
</dbReference>
<dbReference type="FunFam" id="3.40.50.720:FF:000131">
    <property type="entry name" value="Short-chain dehydrogenase/reductase 3"/>
    <property type="match status" value="1"/>
</dbReference>
<keyword evidence="5 13" id="KW-1133">Transmembrane helix</keyword>
<gene>
    <name evidence="14" type="ORF">ACCB02041</name>
</gene>
<evidence type="ECO:0000256" key="6">
    <source>
        <dbReference type="ARBA" id="ARBA00023002"/>
    </source>
</evidence>
<dbReference type="CDD" id="cd05339">
    <property type="entry name" value="17beta-HSDXI-like_SDR_c"/>
    <property type="match status" value="1"/>
</dbReference>
<evidence type="ECO:0000256" key="3">
    <source>
        <dbReference type="ARBA" id="ARBA00022692"/>
    </source>
</evidence>
<evidence type="ECO:0000256" key="4">
    <source>
        <dbReference type="ARBA" id="ARBA00022857"/>
    </source>
</evidence>
<dbReference type="Pfam" id="PF00106">
    <property type="entry name" value="adh_short"/>
    <property type="match status" value="1"/>
</dbReference>
<evidence type="ECO:0000256" key="11">
    <source>
        <dbReference type="ARBA" id="ARBA00082544"/>
    </source>
</evidence>
<dbReference type="GO" id="GO:0005811">
    <property type="term" value="C:lipid droplet"/>
    <property type="evidence" value="ECO:0007669"/>
    <property type="project" value="TreeGrafter"/>
</dbReference>
<reference evidence="14" key="1">
    <citation type="submission" date="2011-11" db="EMBL/GenBank/DDBJ databases">
        <title>Decoding the brain transcriptome of the Eastern honeybee (Apis cerana) based on pyrosequencing.</title>
        <authorList>
            <person name="Sun L."/>
            <person name="Zheng H."/>
            <person name="Wang Y."/>
            <person name="Xie X."/>
            <person name="Zhu Y."/>
            <person name="Gu W."/>
            <person name="Wang S."/>
        </authorList>
    </citation>
    <scope>NUCLEOTIDE SEQUENCE</scope>
    <source>
        <tissue evidence="14">Brain</tissue>
    </source>
</reference>
<evidence type="ECO:0000256" key="1">
    <source>
        <dbReference type="ARBA" id="ARBA00004141"/>
    </source>
</evidence>
<organism evidence="14">
    <name type="scientific">Apis cerana</name>
    <name type="common">Indian honeybee</name>
    <dbReference type="NCBI Taxonomy" id="7461"/>
    <lineage>
        <taxon>Eukaryota</taxon>
        <taxon>Metazoa</taxon>
        <taxon>Ecdysozoa</taxon>
        <taxon>Arthropoda</taxon>
        <taxon>Hexapoda</taxon>
        <taxon>Insecta</taxon>
        <taxon>Pterygota</taxon>
        <taxon>Neoptera</taxon>
        <taxon>Endopterygota</taxon>
        <taxon>Hymenoptera</taxon>
        <taxon>Apocrita</taxon>
        <taxon>Aculeata</taxon>
        <taxon>Apoidea</taxon>
        <taxon>Anthophila</taxon>
        <taxon>Apidae</taxon>
        <taxon>Apis</taxon>
    </lineage>
</organism>
<dbReference type="GO" id="GO:0052650">
    <property type="term" value="F:all-trans-retinol dehydrogenase (NADP+) activity"/>
    <property type="evidence" value="ECO:0007669"/>
    <property type="project" value="UniProtKB-ARBA"/>
</dbReference>
<evidence type="ECO:0000256" key="12">
    <source>
        <dbReference type="RuleBase" id="RU000363"/>
    </source>
</evidence>
<dbReference type="KEGG" id="acer:107995102"/>
<comment type="similarity">
    <text evidence="2 12">Belongs to the short-chain dehydrogenases/reductases (SDR) family.</text>
</comment>
<evidence type="ECO:0000256" key="9">
    <source>
        <dbReference type="ARBA" id="ARBA00059620"/>
    </source>
</evidence>
<protein>
    <recommendedName>
        <fullName evidence="10">Short-chain dehydrogenase/reductase 3</fullName>
    </recommendedName>
    <alternativeName>
        <fullName evidence="11">Retinal short-chain dehydrogenase/reductase 1</fullName>
    </alternativeName>
</protein>
<dbReference type="PRINTS" id="PR00080">
    <property type="entry name" value="SDRFAMILY"/>
</dbReference>
<dbReference type="GO" id="GO:0016020">
    <property type="term" value="C:membrane"/>
    <property type="evidence" value="ECO:0007669"/>
    <property type="project" value="UniProtKB-SubCell"/>
</dbReference>
<evidence type="ECO:0000256" key="8">
    <source>
        <dbReference type="ARBA" id="ARBA00023136"/>
    </source>
</evidence>
<keyword evidence="8 13" id="KW-0472">Membrane</keyword>
<proteinExistence type="evidence at transcript level"/>
<evidence type="ECO:0000313" key="14">
    <source>
        <dbReference type="EMBL" id="AEY59318.1"/>
    </source>
</evidence>
<comment type="subcellular location">
    <subcellularLocation>
        <location evidence="1">Membrane</location>
        <topology evidence="1">Multi-pass membrane protein</topology>
    </subcellularLocation>
</comment>
<evidence type="ECO:0000256" key="2">
    <source>
        <dbReference type="ARBA" id="ARBA00006484"/>
    </source>
</evidence>
<dbReference type="InterPro" id="IPR002347">
    <property type="entry name" value="SDR_fam"/>
</dbReference>
<dbReference type="AlphaFoldDB" id="V9IDW4"/>
<dbReference type="InterPro" id="IPR036291">
    <property type="entry name" value="NAD(P)-bd_dom_sf"/>
</dbReference>
<dbReference type="EMBL" id="JR040835">
    <property type="protein sequence ID" value="AEY59318.1"/>
    <property type="molecule type" value="mRNA"/>
</dbReference>
<dbReference type="PROSITE" id="PS00061">
    <property type="entry name" value="ADH_SHORT"/>
    <property type="match status" value="1"/>
</dbReference>
<evidence type="ECO:0000256" key="13">
    <source>
        <dbReference type="SAM" id="Phobius"/>
    </source>
</evidence>
<evidence type="ECO:0000256" key="10">
    <source>
        <dbReference type="ARBA" id="ARBA00068717"/>
    </source>
</evidence>
<comment type="function">
    <text evidence="9">Catalyzes the reduction of all-trans-retinal to all-trans-retinol in the presence of NADPH.</text>
</comment>
<dbReference type="PANTHER" id="PTHR24322">
    <property type="entry name" value="PKSB"/>
    <property type="match status" value="1"/>
</dbReference>
<dbReference type="SUPFAM" id="SSF51735">
    <property type="entry name" value="NAD(P)-binding Rossmann-fold domains"/>
    <property type="match status" value="1"/>
</dbReference>
<dbReference type="Gene3D" id="3.40.50.720">
    <property type="entry name" value="NAD(P)-binding Rossmann-like Domain"/>
    <property type="match status" value="1"/>
</dbReference>
<dbReference type="InterPro" id="IPR020904">
    <property type="entry name" value="Sc_DH/Rdtase_CS"/>
</dbReference>
<keyword evidence="3 13" id="KW-0812">Transmembrane</keyword>
<sequence length="339" mass="37426">MSFFVIVKTVIVFLFWTVIFSIESIIKLFIPLKYKMKSIAGEITLVTGGGGGLGRLTALRLANLGAIVVIWDVNKAGMEETVKLVQTAGGTCYGYVCDLCDKEDIYKKAELVRKEVGKVTILINNAGVAQGLKFLDSPDKLLIRTMDVNVMSHFWTTKAFLPSMLEDNKGHIVSIASLAGFVGVPCLVDYCTSKYAAIGFEEALHMELIANGYDINMTAVCPFFIRSTGMFGEVSPKFLPRLTPNKVADRIVTAVRCNEKLVIIPGYIRLLLVAKCFLPWASTTMFLQNLLVDKISDNTSNNVTLKKEEIIPGMVAKDPDTSVIHQQLTRRISSSERKP</sequence>
<keyword evidence="7" id="KW-0443">Lipid metabolism</keyword>
<keyword evidence="4" id="KW-0521">NADP</keyword>
<name>V9IDW4_APICE</name>
<feature type="transmembrane region" description="Helical" evidence="13">
    <location>
        <begin position="6"/>
        <end position="30"/>
    </location>
</feature>
<dbReference type="PANTHER" id="PTHR24322:SF748">
    <property type="entry name" value="FI23927P1-RELATED"/>
    <property type="match status" value="1"/>
</dbReference>